<feature type="chain" id="PRO_5015199819" evidence="1">
    <location>
        <begin position="25"/>
        <end position="104"/>
    </location>
</feature>
<organism evidence="2">
    <name type="scientific">Rhizophora mucronata</name>
    <name type="common">Asiatic mangrove</name>
    <dbReference type="NCBI Taxonomy" id="61149"/>
    <lineage>
        <taxon>Eukaryota</taxon>
        <taxon>Viridiplantae</taxon>
        <taxon>Streptophyta</taxon>
        <taxon>Embryophyta</taxon>
        <taxon>Tracheophyta</taxon>
        <taxon>Spermatophyta</taxon>
        <taxon>Magnoliopsida</taxon>
        <taxon>eudicotyledons</taxon>
        <taxon>Gunneridae</taxon>
        <taxon>Pentapetalae</taxon>
        <taxon>rosids</taxon>
        <taxon>fabids</taxon>
        <taxon>Malpighiales</taxon>
        <taxon>Rhizophoraceae</taxon>
        <taxon>Rhizophora</taxon>
    </lineage>
</organism>
<name>A0A2P2P1N4_RHIMU</name>
<keyword evidence="1" id="KW-0732">Signal</keyword>
<feature type="signal peptide" evidence="1">
    <location>
        <begin position="1"/>
        <end position="24"/>
    </location>
</feature>
<dbReference type="AlphaFoldDB" id="A0A2P2P1N4"/>
<reference evidence="2" key="1">
    <citation type="submission" date="2018-02" db="EMBL/GenBank/DDBJ databases">
        <title>Rhizophora mucronata_Transcriptome.</title>
        <authorList>
            <person name="Meera S.P."/>
            <person name="Sreeshan A."/>
            <person name="Augustine A."/>
        </authorList>
    </citation>
    <scope>NUCLEOTIDE SEQUENCE</scope>
    <source>
        <tissue evidence="2">Leaf</tissue>
    </source>
</reference>
<proteinExistence type="predicted"/>
<accession>A0A2P2P1N4</accession>
<evidence type="ECO:0000313" key="2">
    <source>
        <dbReference type="EMBL" id="MBX48521.1"/>
    </source>
</evidence>
<protein>
    <submittedName>
        <fullName evidence="2">Uncharacterized protein</fullName>
    </submittedName>
</protein>
<evidence type="ECO:0000256" key="1">
    <source>
        <dbReference type="SAM" id="SignalP"/>
    </source>
</evidence>
<sequence length="104" mass="11200">MPKFRKMVTNASIMTMLKCGLCLGQENCNCPSQNCTFQSSGVCLKTILSCNNSLQESLISLVLGVSSVVCKLVRLALGRILMPYLELSSTCRLCSSQVSTNVTG</sequence>
<dbReference type="EMBL" id="GGEC01068037">
    <property type="protein sequence ID" value="MBX48521.1"/>
    <property type="molecule type" value="Transcribed_RNA"/>
</dbReference>